<dbReference type="RefSeq" id="WP_146512850.1">
    <property type="nucleotide sequence ID" value="NZ_SJPI01000001.1"/>
</dbReference>
<dbReference type="InterPro" id="IPR011990">
    <property type="entry name" value="TPR-like_helical_dom_sf"/>
</dbReference>
<evidence type="ECO:0008006" key="3">
    <source>
        <dbReference type="Google" id="ProtNLM"/>
    </source>
</evidence>
<organism evidence="1 2">
    <name type="scientific">Rubripirellula amarantea</name>
    <dbReference type="NCBI Taxonomy" id="2527999"/>
    <lineage>
        <taxon>Bacteria</taxon>
        <taxon>Pseudomonadati</taxon>
        <taxon>Planctomycetota</taxon>
        <taxon>Planctomycetia</taxon>
        <taxon>Pirellulales</taxon>
        <taxon>Pirellulaceae</taxon>
        <taxon>Rubripirellula</taxon>
    </lineage>
</organism>
<reference evidence="1 2" key="1">
    <citation type="submission" date="2019-02" db="EMBL/GenBank/DDBJ databases">
        <title>Deep-cultivation of Planctomycetes and their phenomic and genomic characterization uncovers novel biology.</title>
        <authorList>
            <person name="Wiegand S."/>
            <person name="Jogler M."/>
            <person name="Boedeker C."/>
            <person name="Pinto D."/>
            <person name="Vollmers J."/>
            <person name="Rivas-Marin E."/>
            <person name="Kohn T."/>
            <person name="Peeters S.H."/>
            <person name="Heuer A."/>
            <person name="Rast P."/>
            <person name="Oberbeckmann S."/>
            <person name="Bunk B."/>
            <person name="Jeske O."/>
            <person name="Meyerdierks A."/>
            <person name="Storesund J.E."/>
            <person name="Kallscheuer N."/>
            <person name="Luecker S."/>
            <person name="Lage O.M."/>
            <person name="Pohl T."/>
            <person name="Merkel B.J."/>
            <person name="Hornburger P."/>
            <person name="Mueller R.-W."/>
            <person name="Bruemmer F."/>
            <person name="Labrenz M."/>
            <person name="Spormann A.M."/>
            <person name="Op Den Camp H."/>
            <person name="Overmann J."/>
            <person name="Amann R."/>
            <person name="Jetten M.S.M."/>
            <person name="Mascher T."/>
            <person name="Medema M.H."/>
            <person name="Devos D.P."/>
            <person name="Kaster A.-K."/>
            <person name="Ovreas L."/>
            <person name="Rohde M."/>
            <person name="Galperin M.Y."/>
            <person name="Jogler C."/>
        </authorList>
    </citation>
    <scope>NUCLEOTIDE SEQUENCE [LARGE SCALE GENOMIC DNA]</scope>
    <source>
        <strain evidence="1 2">Pla22</strain>
    </source>
</reference>
<accession>A0A5C5WQP8</accession>
<dbReference type="AlphaFoldDB" id="A0A5C5WQP8"/>
<comment type="caution">
    <text evidence="1">The sequence shown here is derived from an EMBL/GenBank/DDBJ whole genome shotgun (WGS) entry which is preliminary data.</text>
</comment>
<proteinExistence type="predicted"/>
<dbReference type="Gene3D" id="1.25.40.10">
    <property type="entry name" value="Tetratricopeptide repeat domain"/>
    <property type="match status" value="2"/>
</dbReference>
<protein>
    <recommendedName>
        <fullName evidence="3">Tetratricopeptide repeat protein</fullName>
    </recommendedName>
</protein>
<keyword evidence="2" id="KW-1185">Reference proteome</keyword>
<dbReference type="SUPFAM" id="SSF48452">
    <property type="entry name" value="TPR-like"/>
    <property type="match status" value="1"/>
</dbReference>
<sequence>MRTHLSSPRPQALLAWSFVTIGTLLNAHAGGEPAEDFVKRLRAANYYDTAIAYLDRLDEFPGVDFEYLKARELERSQTFIDAAFASRSTTDRDEYFQKAEDSLKKFLAEGDSPRQSEARLQLGKIQMIRAAQLMIGEPDDQKRALARESYEGAAATFEQIVESLRAKLKEMRGAKIDAQSNPEEAARRDQYKGEFLEAMMNSGEALIYAAKTYPDPGKQAKAQLEKALVSFTDLSEKYSDYVQGAIALLRRGQIQEMLGQPAPALESYMRMLDTVDAPQLREAKFGATSGMVRLSMSQSPPAYDEAITRGEQMLKTARPDERRLPGFAELQVDLAKAFLAKSKDEANLKGPERKKAESEGRQLLVAASKVAGDHLETATKLLSDLGIDKLADEKQLPTAEPPKDFEDALEKSLQIYRASEALIASIDAEQDPGQKESLQDQLEETQSIGIQILRQGLTMISVKSDANLVNQARQILTLFLYREGRYREASVVGMFLAKNAPSSETGLNGGVISLNALQMLLRDDDDNEFLVSTISSFGDYLSKTWPDDPQAANAKEIRVKLALKGERWDEARELILEMDSGPAQASLRRLLGQYLWADAIGKLQAGENDAATNLMQQARDDLKAGLDDVAEGLADERVMSAGLTLAKIHLRLDESTEAEAALSNSKYGPLTLISKLGNSDDSFASDLYGTELQVVVQLMTSDGANLDNLLKRAGGTMDNLRDSVKGEDASKKLEGIYLRLARSIREQLDTAAPAKKAKLIKAFRVFLEQVAGTTQDNATLLWIGQTLMQLGESTMNPGETKAIGNAAELMTAALSTFEKISGEEKSSPSVIFQMGRAQRLLGQYSASINSFEGLLKTMPTMIDAQIEAATAYEQWAATLPPKFAPKSYAKALNGAKPDAKGNNVIWGWGKISKQTMGNEKFRDTFFDARYHLALCRFLWGKALKNNDIIKKSSGDITMVAALYPDLGGNEQRAKFDALLKQIQQASGEPAKGLDAQKKN</sequence>
<evidence type="ECO:0000313" key="1">
    <source>
        <dbReference type="EMBL" id="TWT52479.1"/>
    </source>
</evidence>
<dbReference type="OrthoDB" id="224351at2"/>
<dbReference type="EMBL" id="SJPI01000001">
    <property type="protein sequence ID" value="TWT52479.1"/>
    <property type="molecule type" value="Genomic_DNA"/>
</dbReference>
<gene>
    <name evidence="1" type="ORF">Pla22_01030</name>
</gene>
<name>A0A5C5WQP8_9BACT</name>
<evidence type="ECO:0000313" key="2">
    <source>
        <dbReference type="Proteomes" id="UP000316598"/>
    </source>
</evidence>
<dbReference type="Proteomes" id="UP000316598">
    <property type="component" value="Unassembled WGS sequence"/>
</dbReference>